<dbReference type="InterPro" id="IPR011330">
    <property type="entry name" value="Glyco_hydro/deAcase_b/a-brl"/>
</dbReference>
<dbReference type="CDD" id="cd10918">
    <property type="entry name" value="CE4_NodB_like_5s_6s"/>
    <property type="match status" value="1"/>
</dbReference>
<dbReference type="OrthoDB" id="9778320at2"/>
<dbReference type="GO" id="GO:0016810">
    <property type="term" value="F:hydrolase activity, acting on carbon-nitrogen (but not peptide) bonds"/>
    <property type="evidence" value="ECO:0007669"/>
    <property type="project" value="InterPro"/>
</dbReference>
<dbReference type="AlphaFoldDB" id="A0A2A2G8L3"/>
<accession>A0A2A2G8L3</accession>
<dbReference type="EMBL" id="NSKE01000010">
    <property type="protein sequence ID" value="PAU93167.1"/>
    <property type="molecule type" value="Genomic_DNA"/>
</dbReference>
<evidence type="ECO:0000313" key="4">
    <source>
        <dbReference type="EMBL" id="PAU93167.1"/>
    </source>
</evidence>
<dbReference type="InterPro" id="IPR002509">
    <property type="entry name" value="NODB_dom"/>
</dbReference>
<dbReference type="Pfam" id="PF01522">
    <property type="entry name" value="Polysacc_deac_1"/>
    <property type="match status" value="1"/>
</dbReference>
<sequence length="274" mass="32570">MNISLKEKSKSFFKWLYSFRKNNWENRILYYHSIHPTHTMSHHPEVFRSQMEWLVRHNIKVISLNQLPKMSDQEKWIVLTFDDGYLDNYEFAFPILKDLGLTATFFIATDYIAKEDNLSSNKGHRLYENRRMMNWKQLNEMVENGFEIGSHTQSHQMATALLGQSKDVLYEELRKSKFLIEKYLDTEVVSFSYPNGQKGAFNSQTGKVLEKAGYKFGVTTIWDEVNLEQEDYLALPRCECRSEETLQDFIEKMNGYEDYRYFSSKMLDGSKNWR</sequence>
<keyword evidence="5" id="KW-1185">Reference proteome</keyword>
<dbReference type="SUPFAM" id="SSF88713">
    <property type="entry name" value="Glycoside hydrolase/deacetylase"/>
    <property type="match status" value="1"/>
</dbReference>
<name>A0A2A2G8L3_9BACT</name>
<evidence type="ECO:0000256" key="1">
    <source>
        <dbReference type="ARBA" id="ARBA00004613"/>
    </source>
</evidence>
<proteinExistence type="predicted"/>
<keyword evidence="2" id="KW-0732">Signal</keyword>
<evidence type="ECO:0000259" key="3">
    <source>
        <dbReference type="PROSITE" id="PS51677"/>
    </source>
</evidence>
<protein>
    <recommendedName>
        <fullName evidence="3">NodB homology domain-containing protein</fullName>
    </recommendedName>
</protein>
<organism evidence="4 5">
    <name type="scientific">Fodinibius salipaludis</name>
    <dbReference type="NCBI Taxonomy" id="2032627"/>
    <lineage>
        <taxon>Bacteria</taxon>
        <taxon>Pseudomonadati</taxon>
        <taxon>Balneolota</taxon>
        <taxon>Balneolia</taxon>
        <taxon>Balneolales</taxon>
        <taxon>Balneolaceae</taxon>
        <taxon>Fodinibius</taxon>
    </lineage>
</organism>
<dbReference type="Gene3D" id="3.20.20.370">
    <property type="entry name" value="Glycoside hydrolase/deacetylase"/>
    <property type="match status" value="1"/>
</dbReference>
<evidence type="ECO:0000256" key="2">
    <source>
        <dbReference type="ARBA" id="ARBA00022729"/>
    </source>
</evidence>
<feature type="domain" description="NodB homology" evidence="3">
    <location>
        <begin position="75"/>
        <end position="274"/>
    </location>
</feature>
<reference evidence="4 5" key="1">
    <citation type="submission" date="2017-08" db="EMBL/GenBank/DDBJ databases">
        <title>Aliifodinibius alkalisoli sp. nov., isolated from saline alkaline soil.</title>
        <authorList>
            <person name="Liu D."/>
            <person name="Zhang G."/>
        </authorList>
    </citation>
    <scope>NUCLEOTIDE SEQUENCE [LARGE SCALE GENOMIC DNA]</scope>
    <source>
        <strain evidence="4 5">WN023</strain>
    </source>
</reference>
<comment type="subcellular location">
    <subcellularLocation>
        <location evidence="1">Secreted</location>
    </subcellularLocation>
</comment>
<dbReference type="Proteomes" id="UP000218831">
    <property type="component" value="Unassembled WGS sequence"/>
</dbReference>
<dbReference type="GO" id="GO:0005975">
    <property type="term" value="P:carbohydrate metabolic process"/>
    <property type="evidence" value="ECO:0007669"/>
    <property type="project" value="InterPro"/>
</dbReference>
<comment type="caution">
    <text evidence="4">The sequence shown here is derived from an EMBL/GenBank/DDBJ whole genome shotgun (WGS) entry which is preliminary data.</text>
</comment>
<dbReference type="InterPro" id="IPR051398">
    <property type="entry name" value="Polysacch_Deacetylase"/>
</dbReference>
<dbReference type="GO" id="GO:0005576">
    <property type="term" value="C:extracellular region"/>
    <property type="evidence" value="ECO:0007669"/>
    <property type="project" value="UniProtKB-SubCell"/>
</dbReference>
<dbReference type="RefSeq" id="WP_095607350.1">
    <property type="nucleotide sequence ID" value="NZ_NSKE01000010.1"/>
</dbReference>
<evidence type="ECO:0000313" key="5">
    <source>
        <dbReference type="Proteomes" id="UP000218831"/>
    </source>
</evidence>
<gene>
    <name evidence="4" type="ORF">CK503_13490</name>
</gene>
<dbReference type="PANTHER" id="PTHR34216">
    <property type="match status" value="1"/>
</dbReference>
<dbReference type="PROSITE" id="PS51677">
    <property type="entry name" value="NODB"/>
    <property type="match status" value="1"/>
</dbReference>
<dbReference type="PANTHER" id="PTHR34216:SF3">
    <property type="entry name" value="POLY-BETA-1,6-N-ACETYL-D-GLUCOSAMINE N-DEACETYLASE"/>
    <property type="match status" value="1"/>
</dbReference>